<feature type="transmembrane region" description="Helical" evidence="1">
    <location>
        <begin position="53"/>
        <end position="77"/>
    </location>
</feature>
<evidence type="ECO:0000313" key="2">
    <source>
        <dbReference type="EMBL" id="PYF74337.1"/>
    </source>
</evidence>
<comment type="caution">
    <text evidence="2">The sequence shown here is derived from an EMBL/GenBank/DDBJ whole genome shotgun (WGS) entry which is preliminary data.</text>
</comment>
<keyword evidence="1" id="KW-0472">Membrane</keyword>
<reference evidence="2 3" key="1">
    <citation type="submission" date="2018-06" db="EMBL/GenBank/DDBJ databases">
        <title>Genomic Encyclopedia of Archaeal and Bacterial Type Strains, Phase II (KMG-II): from individual species to whole genera.</title>
        <authorList>
            <person name="Goeker M."/>
        </authorList>
    </citation>
    <scope>NUCLEOTIDE SEQUENCE [LARGE SCALE GENOMIC DNA]</scope>
    <source>
        <strain evidence="2 3">DSM 27372</strain>
    </source>
</reference>
<name>A0A318UG45_9SPHI</name>
<accession>A0A318UG45</accession>
<keyword evidence="3" id="KW-1185">Reference proteome</keyword>
<organism evidence="2 3">
    <name type="scientific">Pedobacter nutrimenti</name>
    <dbReference type="NCBI Taxonomy" id="1241337"/>
    <lineage>
        <taxon>Bacteria</taxon>
        <taxon>Pseudomonadati</taxon>
        <taxon>Bacteroidota</taxon>
        <taxon>Sphingobacteriia</taxon>
        <taxon>Sphingobacteriales</taxon>
        <taxon>Sphingobacteriaceae</taxon>
        <taxon>Pedobacter</taxon>
    </lineage>
</organism>
<protein>
    <submittedName>
        <fullName evidence="2">Uncharacterized protein</fullName>
    </submittedName>
</protein>
<dbReference type="EMBL" id="QKLU01000004">
    <property type="protein sequence ID" value="PYF74337.1"/>
    <property type="molecule type" value="Genomic_DNA"/>
</dbReference>
<dbReference type="AlphaFoldDB" id="A0A318UG45"/>
<sequence length="217" mass="25433">MGLFLLLIGLLFIVYNLVLNLTNLSKIINYCFDSNSIEHYWSLFYEACFHRKAIYSSMIIAVIGFFIFIIIAPIILIKGIFEQKKMEERYLSGAYFKYADSNLIEKKFSFSNLHELGIDRFESTATGNVRVDLALTMGYIEEHCRNKKMRINQNVFETYDLKNKMRVLIPVTIETGEKTYPVYLIYNQEHKDAYQKINPALKENHFENALYLSVIPM</sequence>
<gene>
    <name evidence="2" type="ORF">B0O44_104508</name>
</gene>
<evidence type="ECO:0000313" key="3">
    <source>
        <dbReference type="Proteomes" id="UP000248198"/>
    </source>
</evidence>
<keyword evidence="1" id="KW-0812">Transmembrane</keyword>
<evidence type="ECO:0000256" key="1">
    <source>
        <dbReference type="SAM" id="Phobius"/>
    </source>
</evidence>
<dbReference type="Proteomes" id="UP000248198">
    <property type="component" value="Unassembled WGS sequence"/>
</dbReference>
<proteinExistence type="predicted"/>
<keyword evidence="1" id="KW-1133">Transmembrane helix</keyword>
<dbReference type="OrthoDB" id="1430568at2"/>
<dbReference type="RefSeq" id="WP_110831561.1">
    <property type="nucleotide sequence ID" value="NZ_QKLU01000004.1"/>
</dbReference>